<reference evidence="9" key="1">
    <citation type="journal article" date="2023" name="G3 (Bethesda)">
        <title>Whole genome assemblies of Zophobas morio and Tenebrio molitor.</title>
        <authorList>
            <person name="Kaur S."/>
            <person name="Stinson S.A."/>
            <person name="diCenzo G.C."/>
        </authorList>
    </citation>
    <scope>NUCLEOTIDE SEQUENCE</scope>
    <source>
        <strain evidence="9">QUZm001</strain>
    </source>
</reference>
<comment type="caution">
    <text evidence="9">The sequence shown here is derived from an EMBL/GenBank/DDBJ whole genome shotgun (WGS) entry which is preliminary data.</text>
</comment>
<evidence type="ECO:0000256" key="7">
    <source>
        <dbReference type="ARBA" id="ARBA00022989"/>
    </source>
</evidence>
<evidence type="ECO:0000256" key="2">
    <source>
        <dbReference type="ARBA" id="ARBA00022475"/>
    </source>
</evidence>
<dbReference type="Gene3D" id="3.40.50.1000">
    <property type="entry name" value="HAD superfamily/HAD-like"/>
    <property type="match status" value="1"/>
</dbReference>
<dbReference type="AlphaFoldDB" id="A0AA38HJR2"/>
<keyword evidence="6" id="KW-1278">Translocase</keyword>
<dbReference type="FunFam" id="3.40.50.1000:FF:000083">
    <property type="entry name" value="Sodium/potassium-transporting ATPase subunit alpha"/>
    <property type="match status" value="1"/>
</dbReference>
<dbReference type="PRINTS" id="PR00120">
    <property type="entry name" value="HATPASE"/>
</dbReference>
<dbReference type="NCBIfam" id="TIGR01494">
    <property type="entry name" value="ATPase_P-type"/>
    <property type="match status" value="1"/>
</dbReference>
<dbReference type="GO" id="GO:0006883">
    <property type="term" value="P:intracellular sodium ion homeostasis"/>
    <property type="evidence" value="ECO:0007669"/>
    <property type="project" value="TreeGrafter"/>
</dbReference>
<sequence length="267" mass="28904">MMTTLNFVNEQEYLYTKGAIDRVLPRCSKIVVDGKEVPLTDKYIKQIINNANSFSENALRVIVFAYKKHNGLLLSEEDEKDLVFVGAVGIIDPPRDGVSDAIKLAKKAGIKVVMITGDHPLTAKVIADQLGILTPNGAVMTGDELNQITDDELLVKVKSIDVFARVNPNHKTRIVTALQRNKLTVAMTGDGVNDSPSLRKADVGIAMGQSGSDAAKEAADVILADDNFSSIINGVVEGRNAYQKIKRATTFLLAANPQVIAMFIVIL</sequence>
<organism evidence="9 10">
    <name type="scientific">Zophobas morio</name>
    <dbReference type="NCBI Taxonomy" id="2755281"/>
    <lineage>
        <taxon>Eukaryota</taxon>
        <taxon>Metazoa</taxon>
        <taxon>Ecdysozoa</taxon>
        <taxon>Arthropoda</taxon>
        <taxon>Hexapoda</taxon>
        <taxon>Insecta</taxon>
        <taxon>Pterygota</taxon>
        <taxon>Neoptera</taxon>
        <taxon>Endopterygota</taxon>
        <taxon>Coleoptera</taxon>
        <taxon>Polyphaga</taxon>
        <taxon>Cucujiformia</taxon>
        <taxon>Tenebrionidae</taxon>
        <taxon>Zophobas</taxon>
    </lineage>
</organism>
<dbReference type="Pfam" id="PF13246">
    <property type="entry name" value="Cation_ATPase"/>
    <property type="match status" value="1"/>
</dbReference>
<dbReference type="GO" id="GO:0005524">
    <property type="term" value="F:ATP binding"/>
    <property type="evidence" value="ECO:0007669"/>
    <property type="project" value="UniProtKB-KW"/>
</dbReference>
<accession>A0AA38HJR2</accession>
<protein>
    <submittedName>
        <fullName evidence="9">Uncharacterized protein</fullName>
    </submittedName>
</protein>
<dbReference type="GO" id="GO:0016887">
    <property type="term" value="F:ATP hydrolysis activity"/>
    <property type="evidence" value="ECO:0007669"/>
    <property type="project" value="InterPro"/>
</dbReference>
<dbReference type="InterPro" id="IPR001757">
    <property type="entry name" value="P_typ_ATPase"/>
</dbReference>
<keyword evidence="5" id="KW-0067">ATP-binding</keyword>
<dbReference type="InterPro" id="IPR036412">
    <property type="entry name" value="HAD-like_sf"/>
</dbReference>
<dbReference type="PANTHER" id="PTHR43294:SF21">
    <property type="entry name" value="CATION TRANSPORTING ATPASE"/>
    <property type="match status" value="1"/>
</dbReference>
<dbReference type="GO" id="GO:0005886">
    <property type="term" value="C:plasma membrane"/>
    <property type="evidence" value="ECO:0007669"/>
    <property type="project" value="UniProtKB-SubCell"/>
</dbReference>
<evidence type="ECO:0000313" key="9">
    <source>
        <dbReference type="EMBL" id="KAJ3632087.1"/>
    </source>
</evidence>
<evidence type="ECO:0000256" key="5">
    <source>
        <dbReference type="ARBA" id="ARBA00022840"/>
    </source>
</evidence>
<keyword evidence="4" id="KW-0547">Nucleotide-binding</keyword>
<keyword evidence="10" id="KW-1185">Reference proteome</keyword>
<dbReference type="GO" id="GO:1902600">
    <property type="term" value="P:proton transmembrane transport"/>
    <property type="evidence" value="ECO:0007669"/>
    <property type="project" value="TreeGrafter"/>
</dbReference>
<dbReference type="SUPFAM" id="SSF81660">
    <property type="entry name" value="Metal cation-transporting ATPase, ATP-binding domain N"/>
    <property type="match status" value="1"/>
</dbReference>
<dbReference type="GO" id="GO:1990573">
    <property type="term" value="P:potassium ion import across plasma membrane"/>
    <property type="evidence" value="ECO:0007669"/>
    <property type="project" value="TreeGrafter"/>
</dbReference>
<keyword evidence="8" id="KW-0472">Membrane</keyword>
<dbReference type="InterPro" id="IPR050510">
    <property type="entry name" value="Cation_transp_ATPase_P-type"/>
</dbReference>
<dbReference type="Gene3D" id="1.20.1110.10">
    <property type="entry name" value="Calcium-transporting ATPase, transmembrane domain"/>
    <property type="match status" value="1"/>
</dbReference>
<keyword evidence="3" id="KW-0812">Transmembrane</keyword>
<evidence type="ECO:0000256" key="6">
    <source>
        <dbReference type="ARBA" id="ARBA00022967"/>
    </source>
</evidence>
<evidence type="ECO:0000256" key="3">
    <source>
        <dbReference type="ARBA" id="ARBA00022692"/>
    </source>
</evidence>
<dbReference type="InterPro" id="IPR023299">
    <property type="entry name" value="ATPase_P-typ_cyto_dom_N"/>
</dbReference>
<comment type="subcellular location">
    <subcellularLocation>
        <location evidence="1">Cell membrane</location>
        <topology evidence="1">Multi-pass membrane protein</topology>
    </subcellularLocation>
</comment>
<proteinExistence type="predicted"/>
<evidence type="ECO:0000256" key="4">
    <source>
        <dbReference type="ARBA" id="ARBA00022741"/>
    </source>
</evidence>
<dbReference type="InterPro" id="IPR023214">
    <property type="entry name" value="HAD_sf"/>
</dbReference>
<evidence type="ECO:0000313" key="10">
    <source>
        <dbReference type="Proteomes" id="UP001168821"/>
    </source>
</evidence>
<keyword evidence="2" id="KW-1003">Cell membrane</keyword>
<dbReference type="PRINTS" id="PR00119">
    <property type="entry name" value="CATATPASE"/>
</dbReference>
<dbReference type="EMBL" id="JALNTZ010000699">
    <property type="protein sequence ID" value="KAJ3632087.1"/>
    <property type="molecule type" value="Genomic_DNA"/>
</dbReference>
<dbReference type="PANTHER" id="PTHR43294">
    <property type="entry name" value="SODIUM/POTASSIUM-TRANSPORTING ATPASE SUBUNIT ALPHA"/>
    <property type="match status" value="1"/>
</dbReference>
<dbReference type="Proteomes" id="UP001168821">
    <property type="component" value="Unassembled WGS sequence"/>
</dbReference>
<keyword evidence="7" id="KW-1133">Transmembrane helix</keyword>
<name>A0AA38HJR2_9CUCU</name>
<dbReference type="SUPFAM" id="SSF56784">
    <property type="entry name" value="HAD-like"/>
    <property type="match status" value="1"/>
</dbReference>
<dbReference type="GO" id="GO:0005391">
    <property type="term" value="F:P-type sodium:potassium-exchanging transporter activity"/>
    <property type="evidence" value="ECO:0007669"/>
    <property type="project" value="TreeGrafter"/>
</dbReference>
<dbReference type="GO" id="GO:0030007">
    <property type="term" value="P:intracellular potassium ion homeostasis"/>
    <property type="evidence" value="ECO:0007669"/>
    <property type="project" value="TreeGrafter"/>
</dbReference>
<gene>
    <name evidence="9" type="ORF">Zmor_022114</name>
</gene>
<dbReference type="Pfam" id="PF08282">
    <property type="entry name" value="Hydrolase_3"/>
    <property type="match status" value="1"/>
</dbReference>
<dbReference type="GO" id="GO:0036376">
    <property type="term" value="P:sodium ion export across plasma membrane"/>
    <property type="evidence" value="ECO:0007669"/>
    <property type="project" value="TreeGrafter"/>
</dbReference>
<evidence type="ECO:0000256" key="1">
    <source>
        <dbReference type="ARBA" id="ARBA00004651"/>
    </source>
</evidence>
<dbReference type="Gene3D" id="3.40.1110.10">
    <property type="entry name" value="Calcium-transporting ATPase, cytoplasmic domain N"/>
    <property type="match status" value="1"/>
</dbReference>
<evidence type="ECO:0000256" key="8">
    <source>
        <dbReference type="ARBA" id="ARBA00023136"/>
    </source>
</evidence>